<organism evidence="3 4">
    <name type="scientific">Piloderma croceum (strain F 1598)</name>
    <dbReference type="NCBI Taxonomy" id="765440"/>
    <lineage>
        <taxon>Eukaryota</taxon>
        <taxon>Fungi</taxon>
        <taxon>Dikarya</taxon>
        <taxon>Basidiomycota</taxon>
        <taxon>Agaricomycotina</taxon>
        <taxon>Agaricomycetes</taxon>
        <taxon>Agaricomycetidae</taxon>
        <taxon>Atheliales</taxon>
        <taxon>Atheliaceae</taxon>
        <taxon>Piloderma</taxon>
    </lineage>
</organism>
<evidence type="ECO:0000256" key="1">
    <source>
        <dbReference type="SAM" id="MobiDB-lite"/>
    </source>
</evidence>
<evidence type="ECO:0000313" key="3">
    <source>
        <dbReference type="EMBL" id="KIM80144.1"/>
    </source>
</evidence>
<dbReference type="HOGENOM" id="CLU_020413_0_0_1"/>
<evidence type="ECO:0000313" key="4">
    <source>
        <dbReference type="Proteomes" id="UP000054166"/>
    </source>
</evidence>
<dbReference type="EMBL" id="KN833005">
    <property type="protein sequence ID" value="KIM80144.1"/>
    <property type="molecule type" value="Genomic_DNA"/>
</dbReference>
<feature type="region of interest" description="Disordered" evidence="1">
    <location>
        <begin position="485"/>
        <end position="526"/>
    </location>
</feature>
<dbReference type="OrthoDB" id="3643at2759"/>
<dbReference type="Proteomes" id="UP000054166">
    <property type="component" value="Unassembled WGS sequence"/>
</dbReference>
<reference evidence="4" key="2">
    <citation type="submission" date="2015-01" db="EMBL/GenBank/DDBJ databases">
        <title>Evolutionary Origins and Diversification of the Mycorrhizal Mutualists.</title>
        <authorList>
            <consortium name="DOE Joint Genome Institute"/>
            <consortium name="Mycorrhizal Genomics Consortium"/>
            <person name="Kohler A."/>
            <person name="Kuo A."/>
            <person name="Nagy L.G."/>
            <person name="Floudas D."/>
            <person name="Copeland A."/>
            <person name="Barry K.W."/>
            <person name="Cichocki N."/>
            <person name="Veneault-Fourrey C."/>
            <person name="LaButti K."/>
            <person name="Lindquist E.A."/>
            <person name="Lipzen A."/>
            <person name="Lundell T."/>
            <person name="Morin E."/>
            <person name="Murat C."/>
            <person name="Riley R."/>
            <person name="Ohm R."/>
            <person name="Sun H."/>
            <person name="Tunlid A."/>
            <person name="Henrissat B."/>
            <person name="Grigoriev I.V."/>
            <person name="Hibbett D.S."/>
            <person name="Martin F."/>
        </authorList>
    </citation>
    <scope>NUCLEOTIDE SEQUENCE [LARGE SCALE GENOMIC DNA]</scope>
    <source>
        <strain evidence="4">F 1598</strain>
    </source>
</reference>
<feature type="compositionally biased region" description="Gly residues" evidence="1">
    <location>
        <begin position="490"/>
        <end position="499"/>
    </location>
</feature>
<dbReference type="AlphaFoldDB" id="A0A0C3FJU4"/>
<dbReference type="Pfam" id="PF02538">
    <property type="entry name" value="Hydantoinase_B"/>
    <property type="match status" value="1"/>
</dbReference>
<accession>A0A0C3FJU4</accession>
<dbReference type="PANTHER" id="PTHR11365">
    <property type="entry name" value="5-OXOPROLINASE RELATED"/>
    <property type="match status" value="1"/>
</dbReference>
<proteinExistence type="predicted"/>
<feature type="domain" description="Hydantoinase B/oxoprolinase" evidence="2">
    <location>
        <begin position="11"/>
        <end position="555"/>
    </location>
</feature>
<dbReference type="GO" id="GO:0005829">
    <property type="term" value="C:cytosol"/>
    <property type="evidence" value="ECO:0007669"/>
    <property type="project" value="TreeGrafter"/>
</dbReference>
<keyword evidence="4" id="KW-1185">Reference proteome</keyword>
<gene>
    <name evidence="3" type="ORF">PILCRDRAFT_822662</name>
</gene>
<name>A0A0C3FJU4_PILCF</name>
<sequence>MTTTNDMQGPDPIILTLFANRFMSVAEAMGRSLQQTSISTNIKERLDFSCALFAPDGDLVANAPFIPIHLGSMSFAVKYQMELYGENLKDGDVLMTNSPHAGGSHLPDITIITPVFDSDSKKIIFFTASRGHHADIGGILPGSMPPTSVNIFEEGAEIISFKIVNGGIFDRDGLHEHMVEKPARYPGSSGCRNIRDVESDLKAQIAANNKGIQLIHAIVEDYGLETVQEYMYHIRHNAEKSVRNLLRDVAQRAGTNVLTSIDYLDDGSPIQLRVEIDEKEGSAVLDFAGTGCEVRGNLNAPISVVHSAVIYCMRSMLDMDIPLNAGCLVPLEIKIPEKSLLSPSRTAAVCGGNVLTSQRIVDVVLKAFHACAASQGCTNNLTFGAGGKDKDGGNSAGWGYYETIAGGSGAGPNWRGTSGVHTHITNTRIGDVEILERRYPVLLHQFALRTDSAGVGKYKGGEGAVREFEVLQGLQVSMLSERRTRQPYGMEGGGPGGLGRNTWIKQPRKEDGDLPEDSSSPITPREINIGGKATLFMGKGDRLLIETPGGGAWGALEEDPRVNEVPHINGWEPRGSLAERAAAQAAF</sequence>
<protein>
    <recommendedName>
        <fullName evidence="2">Hydantoinase B/oxoprolinase domain-containing protein</fullName>
    </recommendedName>
</protein>
<evidence type="ECO:0000259" key="2">
    <source>
        <dbReference type="Pfam" id="PF02538"/>
    </source>
</evidence>
<reference evidence="3 4" key="1">
    <citation type="submission" date="2014-04" db="EMBL/GenBank/DDBJ databases">
        <authorList>
            <consortium name="DOE Joint Genome Institute"/>
            <person name="Kuo A."/>
            <person name="Tarkka M."/>
            <person name="Buscot F."/>
            <person name="Kohler A."/>
            <person name="Nagy L.G."/>
            <person name="Floudas D."/>
            <person name="Copeland A."/>
            <person name="Barry K.W."/>
            <person name="Cichocki N."/>
            <person name="Veneault-Fourrey C."/>
            <person name="LaButti K."/>
            <person name="Lindquist E.A."/>
            <person name="Lipzen A."/>
            <person name="Lundell T."/>
            <person name="Morin E."/>
            <person name="Murat C."/>
            <person name="Sun H."/>
            <person name="Tunlid A."/>
            <person name="Henrissat B."/>
            <person name="Grigoriev I.V."/>
            <person name="Hibbett D.S."/>
            <person name="Martin F."/>
            <person name="Nordberg H.P."/>
            <person name="Cantor M.N."/>
            <person name="Hua S.X."/>
        </authorList>
    </citation>
    <scope>NUCLEOTIDE SEQUENCE [LARGE SCALE GENOMIC DNA]</scope>
    <source>
        <strain evidence="3 4">F 1598</strain>
    </source>
</reference>
<dbReference type="InParanoid" id="A0A0C3FJU4"/>
<dbReference type="InterPro" id="IPR045079">
    <property type="entry name" value="Oxoprolinase-like"/>
</dbReference>
<dbReference type="GO" id="GO:0017168">
    <property type="term" value="F:5-oxoprolinase (ATP-hydrolyzing) activity"/>
    <property type="evidence" value="ECO:0007669"/>
    <property type="project" value="TreeGrafter"/>
</dbReference>
<dbReference type="GO" id="GO:0006749">
    <property type="term" value="P:glutathione metabolic process"/>
    <property type="evidence" value="ECO:0007669"/>
    <property type="project" value="TreeGrafter"/>
</dbReference>
<dbReference type="STRING" id="765440.A0A0C3FJU4"/>
<dbReference type="InterPro" id="IPR003692">
    <property type="entry name" value="Hydantoinase_B"/>
</dbReference>
<dbReference type="PANTHER" id="PTHR11365:SF2">
    <property type="entry name" value="5-OXOPROLINASE"/>
    <property type="match status" value="1"/>
</dbReference>